<gene>
    <name evidence="3" type="ORF">K0625_05620</name>
</gene>
<protein>
    <submittedName>
        <fullName evidence="3">Uncharacterized protein</fullName>
    </submittedName>
</protein>
<dbReference type="Proteomes" id="UP001195963">
    <property type="component" value="Unassembled WGS sequence"/>
</dbReference>
<keyword evidence="2" id="KW-1133">Transmembrane helix</keyword>
<keyword evidence="2" id="KW-0812">Transmembrane</keyword>
<reference evidence="3 4" key="1">
    <citation type="submission" date="2021-07" db="EMBL/GenBank/DDBJ databases">
        <title>Shewanella sp. nov, isolated from SCS.</title>
        <authorList>
            <person name="Cao W.R."/>
        </authorList>
    </citation>
    <scope>NUCLEOTIDE SEQUENCE [LARGE SCALE GENOMIC DNA]</scope>
    <source>
        <strain evidence="3 4">NR704-98</strain>
    </source>
</reference>
<proteinExistence type="predicted"/>
<feature type="transmembrane region" description="Helical" evidence="2">
    <location>
        <begin position="12"/>
        <end position="34"/>
    </location>
</feature>
<evidence type="ECO:0000256" key="1">
    <source>
        <dbReference type="SAM" id="MobiDB-lite"/>
    </source>
</evidence>
<keyword evidence="4" id="KW-1185">Reference proteome</keyword>
<evidence type="ECO:0000256" key="2">
    <source>
        <dbReference type="SAM" id="Phobius"/>
    </source>
</evidence>
<feature type="region of interest" description="Disordered" evidence="1">
    <location>
        <begin position="131"/>
        <end position="159"/>
    </location>
</feature>
<comment type="caution">
    <text evidence="3">The sequence shown here is derived from an EMBL/GenBank/DDBJ whole genome shotgun (WGS) entry which is preliminary data.</text>
</comment>
<feature type="compositionally biased region" description="Polar residues" evidence="1">
    <location>
        <begin position="132"/>
        <end position="143"/>
    </location>
</feature>
<name>A0ABS7E1U5_9GAMM</name>
<organism evidence="3 4">
    <name type="scientific">Shewanella nanhaiensis</name>
    <dbReference type="NCBI Taxonomy" id="2864872"/>
    <lineage>
        <taxon>Bacteria</taxon>
        <taxon>Pseudomonadati</taxon>
        <taxon>Pseudomonadota</taxon>
        <taxon>Gammaproteobacteria</taxon>
        <taxon>Alteromonadales</taxon>
        <taxon>Shewanellaceae</taxon>
        <taxon>Shewanella</taxon>
    </lineage>
</organism>
<evidence type="ECO:0000313" key="4">
    <source>
        <dbReference type="Proteomes" id="UP001195963"/>
    </source>
</evidence>
<dbReference type="EMBL" id="JAHZST010000003">
    <property type="protein sequence ID" value="MBW8183136.1"/>
    <property type="molecule type" value="Genomic_DNA"/>
</dbReference>
<dbReference type="RefSeq" id="WP_220108776.1">
    <property type="nucleotide sequence ID" value="NZ_JAHZST010000003.1"/>
</dbReference>
<keyword evidence="2" id="KW-0472">Membrane</keyword>
<sequence>MNRFNTKQRGQAMVESVVGLSYVIVPLLILLPFMSKLTGVQHRAEQASHYSAWERTVWKNRQPSQLPRRSGIYLARKSEADLARQIPWRFYQQDGQQIASSTNDQWDWSEHVHPLVEHQIQQGAAQDLQPLVKSNQDNPNNSNELDRFTRSSNGGRLPGVLNGATSTALGVISFMGFSLERDQFYRTNVSTQVENFYIEPFDELDLNFNSQSALLASGWNAAGPYHVKNRTRKLVLTNVMDNGVIRTAQRLMGILPFGKDLRPSSLKLGHVSPDVLPTNRLCTYGTANCGG</sequence>
<evidence type="ECO:0000313" key="3">
    <source>
        <dbReference type="EMBL" id="MBW8183136.1"/>
    </source>
</evidence>
<accession>A0ABS7E1U5</accession>